<comment type="caution">
    <text evidence="1">The sequence shown here is derived from an EMBL/GenBank/DDBJ whole genome shotgun (WGS) entry which is preliminary data.</text>
</comment>
<evidence type="ECO:0000313" key="1">
    <source>
        <dbReference type="EMBL" id="GMR37702.1"/>
    </source>
</evidence>
<gene>
    <name evidence="1" type="ORF">PMAYCL1PPCAC_07897</name>
</gene>
<proteinExistence type="predicted"/>
<dbReference type="EMBL" id="BTRK01000002">
    <property type="protein sequence ID" value="GMR37702.1"/>
    <property type="molecule type" value="Genomic_DNA"/>
</dbReference>
<reference evidence="2" key="1">
    <citation type="submission" date="2022-10" db="EMBL/GenBank/DDBJ databases">
        <title>Genome assembly of Pristionchus species.</title>
        <authorList>
            <person name="Yoshida K."/>
            <person name="Sommer R.J."/>
        </authorList>
    </citation>
    <scope>NUCLEOTIDE SEQUENCE [LARGE SCALE GENOMIC DNA]</scope>
    <source>
        <strain evidence="2">RS5460</strain>
    </source>
</reference>
<feature type="non-terminal residue" evidence="1">
    <location>
        <position position="122"/>
    </location>
</feature>
<accession>A0AAN4ZAR3</accession>
<dbReference type="AlphaFoldDB" id="A0AAN4ZAR3"/>
<sequence>CLRPSLSSWEDGRLRKEVEVDEEHARNILHLTISSTPLTGELANYRLLPRYLEDPDFHLAELTHLTVDLFSQRENELGVAPTLPMETAIRLLLVDAKRLVHENMHLSDYFNLDISNSILRCD</sequence>
<organism evidence="1 2">
    <name type="scientific">Pristionchus mayeri</name>
    <dbReference type="NCBI Taxonomy" id="1317129"/>
    <lineage>
        <taxon>Eukaryota</taxon>
        <taxon>Metazoa</taxon>
        <taxon>Ecdysozoa</taxon>
        <taxon>Nematoda</taxon>
        <taxon>Chromadorea</taxon>
        <taxon>Rhabditida</taxon>
        <taxon>Rhabditina</taxon>
        <taxon>Diplogasteromorpha</taxon>
        <taxon>Diplogasteroidea</taxon>
        <taxon>Neodiplogasteridae</taxon>
        <taxon>Pristionchus</taxon>
    </lineage>
</organism>
<dbReference type="Proteomes" id="UP001328107">
    <property type="component" value="Unassembled WGS sequence"/>
</dbReference>
<evidence type="ECO:0000313" key="2">
    <source>
        <dbReference type="Proteomes" id="UP001328107"/>
    </source>
</evidence>
<feature type="non-terminal residue" evidence="1">
    <location>
        <position position="1"/>
    </location>
</feature>
<name>A0AAN4ZAR3_9BILA</name>
<protein>
    <submittedName>
        <fullName evidence="1">Uncharacterized protein</fullName>
    </submittedName>
</protein>
<keyword evidence="2" id="KW-1185">Reference proteome</keyword>